<dbReference type="EMBL" id="RJVU01020146">
    <property type="protein sequence ID" value="ROL50497.1"/>
    <property type="molecule type" value="Genomic_DNA"/>
</dbReference>
<keyword evidence="3" id="KW-1185">Reference proteome</keyword>
<proteinExistence type="predicted"/>
<evidence type="ECO:0000313" key="2">
    <source>
        <dbReference type="EMBL" id="ROL50497.1"/>
    </source>
</evidence>
<dbReference type="AlphaFoldDB" id="A0A3N0YWB2"/>
<evidence type="ECO:0000313" key="3">
    <source>
        <dbReference type="Proteomes" id="UP000281406"/>
    </source>
</evidence>
<comment type="caution">
    <text evidence="2">The sequence shown here is derived from an EMBL/GenBank/DDBJ whole genome shotgun (WGS) entry which is preliminary data.</text>
</comment>
<reference evidence="2 3" key="1">
    <citation type="submission" date="2018-10" db="EMBL/GenBank/DDBJ databases">
        <title>Genome assembly for a Yunnan-Guizhou Plateau 3E fish, Anabarilius grahami (Regan), and its evolutionary and genetic applications.</title>
        <authorList>
            <person name="Jiang W."/>
        </authorList>
    </citation>
    <scope>NUCLEOTIDE SEQUENCE [LARGE SCALE GENOMIC DNA]</scope>
    <source>
        <strain evidence="2">AG-KIZ</strain>
        <tissue evidence="2">Muscle</tissue>
    </source>
</reference>
<protein>
    <submittedName>
        <fullName evidence="2">Uncharacterized protein</fullName>
    </submittedName>
</protein>
<accession>A0A3N0YWB2</accession>
<feature type="region of interest" description="Disordered" evidence="1">
    <location>
        <begin position="1"/>
        <end position="26"/>
    </location>
</feature>
<dbReference type="Proteomes" id="UP000281406">
    <property type="component" value="Unassembled WGS sequence"/>
</dbReference>
<name>A0A3N0YWB2_ANAGA</name>
<sequence>MSGVSSGGCGAGQKHDREGGRSEKNTTAIIQERFREKMASQGCRPTMELENGQVDVGSRNFRNFFKNFFTLQHPLQTNFQLTVKESPLPHLWLGLNGWKCHGSVCVYGNHRLDIVRVHPHRQREQQKRNKVAGVFKCKCSVDPQREVIVTRDSERFTKVSRIGAISRSDGGPAARHDHNASLKCQKRLSTTSSPVKASSTQILN</sequence>
<feature type="compositionally biased region" description="Basic and acidic residues" evidence="1">
    <location>
        <begin position="13"/>
        <end position="24"/>
    </location>
</feature>
<feature type="compositionally biased region" description="Gly residues" evidence="1">
    <location>
        <begin position="1"/>
        <end position="11"/>
    </location>
</feature>
<feature type="compositionally biased region" description="Polar residues" evidence="1">
    <location>
        <begin position="187"/>
        <end position="204"/>
    </location>
</feature>
<evidence type="ECO:0000256" key="1">
    <source>
        <dbReference type="SAM" id="MobiDB-lite"/>
    </source>
</evidence>
<organism evidence="2 3">
    <name type="scientific">Anabarilius grahami</name>
    <name type="common">Kanglang fish</name>
    <name type="synonym">Barilius grahami</name>
    <dbReference type="NCBI Taxonomy" id="495550"/>
    <lineage>
        <taxon>Eukaryota</taxon>
        <taxon>Metazoa</taxon>
        <taxon>Chordata</taxon>
        <taxon>Craniata</taxon>
        <taxon>Vertebrata</taxon>
        <taxon>Euteleostomi</taxon>
        <taxon>Actinopterygii</taxon>
        <taxon>Neopterygii</taxon>
        <taxon>Teleostei</taxon>
        <taxon>Ostariophysi</taxon>
        <taxon>Cypriniformes</taxon>
        <taxon>Xenocyprididae</taxon>
        <taxon>Xenocypridinae</taxon>
        <taxon>Xenocypridinae incertae sedis</taxon>
        <taxon>Anabarilius</taxon>
    </lineage>
</organism>
<gene>
    <name evidence="2" type="ORF">DPX16_2796</name>
</gene>
<feature type="region of interest" description="Disordered" evidence="1">
    <location>
        <begin position="167"/>
        <end position="204"/>
    </location>
</feature>